<gene>
    <name evidence="1" type="ORF">RESH_03449</name>
</gene>
<dbReference type="Proteomes" id="UP000011996">
    <property type="component" value="Unassembled WGS sequence"/>
</dbReference>
<dbReference type="PATRIC" id="fig|1263868.3.peg.3719"/>
<proteinExistence type="predicted"/>
<name>M5SIF0_9BACT</name>
<comment type="caution">
    <text evidence="1">The sequence shown here is derived from an EMBL/GenBank/DDBJ whole genome shotgun (WGS) entry which is preliminary data.</text>
</comment>
<reference evidence="1 2" key="1">
    <citation type="journal article" date="2013" name="Mar. Genomics">
        <title>Expression of sulfatases in Rhodopirellula baltica and the diversity of sulfatases in the genus Rhodopirellula.</title>
        <authorList>
            <person name="Wegner C.E."/>
            <person name="Richter-Heitmann T."/>
            <person name="Klindworth A."/>
            <person name="Klockow C."/>
            <person name="Richter M."/>
            <person name="Achstetter T."/>
            <person name="Glockner F.O."/>
            <person name="Harder J."/>
        </authorList>
    </citation>
    <scope>NUCLEOTIDE SEQUENCE [LARGE SCALE GENOMIC DNA]</scope>
    <source>
        <strain evidence="1 2">SH398</strain>
    </source>
</reference>
<sequence>MAGRQKLMRDFDADIFRGEVVEPTPNELAIQIPDVVRLISNCASARLAASCSGLLYGPSLHPSVLRVEAMVQLAMTKAIGQSPVTDDVVKSLFDALGQTSLALFEESPADVQASTVWFQSQNFRVLNGVWRANACYLQRVLWIVETMPDDGRFDEFTLCIKSLLTLSEVSCNRARAQPNWLGNRESLRRLSNAEVISPSIVRFTQEDLDSLGIIRNSLRPFVSSRERMRDAENVSIAGSPMHRYPLLEDGSELVLAMPTAIGIAIREFVVRFAIGNGMQDTFAAALVKSYEHWLNDERVFGADKQNPIVFESTPIGPIAELRLKQEGGEFAQLLFLVDDTNSIGVTDTVGLCSADSKIKRILNEKIRQCFEESRATGRYERGITLIVPCGLGRTLSLPEISCPDHDWYIENIDVDDLVHLSRTEEIDAFYLTKVLRARAKAETLGLTFNRDIDFVNFVAFARHNDGNVVPHSEVPEDARNKAIDIQIAPDFVADLRSFSHQRTDMRLATRADGSAIRVRRSVAHISDFSCLAPTYTSPTSTEAETASVYLASDAHWWFILCNQPLNSVGYERYQMLLTWLRRTIPLVQPIAEDKEFASVELHFRFTSPLLYLVDEIPGTLPTMEEIEDEIDVNVDPERNVISLTVGAKFEAGFGHATNVSELALIRQVIVGVAEWSGRALEANEIEQLANAITGGPDGRHMHAMVGLTFRDGFAAQLNQDAIIPDLLDDGILNLGMAFRIEPRENGRTIISGKSEALLFLNRLVTTLEDGLCDRLRRLDRTKLITKLVFNHERAVFRRDLWRRTSKSNLAIHDDYPAALDTIVNRNRRYDSCIQPTRLVIEAAICECPIEGGLEPGPSDLSELMTWINSISILGGWSDAIHMDAMKPELEITPLGKVLSDPEFERQILQPFYTKATKIAITDSAEKQANLYPATHSLNKNADREPKQAFEAAFEKEFGFPAKNIETLLVELLGIGEKEFALTYQIEEAELVKRLSMTEIGPNAQAMINEFTLRSRATWRIADIDDDIDVYHQRSEEYRAKDTHCWKLRRRLSLLRRPLIELAPELLYIVPGIVQESLTYTMNNYYYGAIRQQDLKCAEMAKWKSVIGHEKGTEFAIRVSDALEKLGWITRVERKLTEILGKRLDRDYGDVDVLAYDSASGRVLVIECKSLHYHKTHGEVAEQMSDWRGLTYAKGKRDDLRKHLDRIEVLSAHIQRIRKYLKTTDEVAIEPWLIFENPVPMLHAWRNIDIETKFASFMEIESLFIRI</sequence>
<evidence type="ECO:0000313" key="2">
    <source>
        <dbReference type="Proteomes" id="UP000011996"/>
    </source>
</evidence>
<organism evidence="1 2">
    <name type="scientific">Rhodopirellula europaea SH398</name>
    <dbReference type="NCBI Taxonomy" id="1263868"/>
    <lineage>
        <taxon>Bacteria</taxon>
        <taxon>Pseudomonadati</taxon>
        <taxon>Planctomycetota</taxon>
        <taxon>Planctomycetia</taxon>
        <taxon>Pirellulales</taxon>
        <taxon>Pirellulaceae</taxon>
        <taxon>Rhodopirellula</taxon>
    </lineage>
</organism>
<dbReference type="EMBL" id="ANOF01000110">
    <property type="protein sequence ID" value="EMI25974.1"/>
    <property type="molecule type" value="Genomic_DNA"/>
</dbReference>
<dbReference type="AlphaFoldDB" id="M5SIF0"/>
<evidence type="ECO:0000313" key="1">
    <source>
        <dbReference type="EMBL" id="EMI25974.1"/>
    </source>
</evidence>
<accession>M5SIF0</accession>
<protein>
    <submittedName>
        <fullName evidence="1">Uncharacterized protein</fullName>
    </submittedName>
</protein>
<dbReference type="STRING" id="1263868.RESH_03449"/>